<evidence type="ECO:0000256" key="3">
    <source>
        <dbReference type="ARBA" id="ARBA00022989"/>
    </source>
</evidence>
<feature type="non-terminal residue" evidence="6">
    <location>
        <position position="92"/>
    </location>
</feature>
<evidence type="ECO:0000313" key="6">
    <source>
        <dbReference type="EMBL" id="CAL4195249.1"/>
    </source>
</evidence>
<organism evidence="6 7">
    <name type="scientific">Meganyctiphanes norvegica</name>
    <name type="common">Northern krill</name>
    <name type="synonym">Thysanopoda norvegica</name>
    <dbReference type="NCBI Taxonomy" id="48144"/>
    <lineage>
        <taxon>Eukaryota</taxon>
        <taxon>Metazoa</taxon>
        <taxon>Ecdysozoa</taxon>
        <taxon>Arthropoda</taxon>
        <taxon>Crustacea</taxon>
        <taxon>Multicrustacea</taxon>
        <taxon>Malacostraca</taxon>
        <taxon>Eumalacostraca</taxon>
        <taxon>Eucarida</taxon>
        <taxon>Euphausiacea</taxon>
        <taxon>Euphausiidae</taxon>
        <taxon>Meganyctiphanes</taxon>
    </lineage>
</organism>
<keyword evidence="7" id="KW-1185">Reference proteome</keyword>
<keyword evidence="4 5" id="KW-0472">Membrane</keyword>
<evidence type="ECO:0008006" key="8">
    <source>
        <dbReference type="Google" id="ProtNLM"/>
    </source>
</evidence>
<keyword evidence="2 5" id="KW-0812">Transmembrane</keyword>
<dbReference type="GO" id="GO:0016020">
    <property type="term" value="C:membrane"/>
    <property type="evidence" value="ECO:0007669"/>
    <property type="project" value="UniProtKB-SubCell"/>
</dbReference>
<dbReference type="EMBL" id="CAXKWB010071584">
    <property type="protein sequence ID" value="CAL4195249.1"/>
    <property type="molecule type" value="Genomic_DNA"/>
</dbReference>
<dbReference type="PANTHER" id="PTHR23507:SF1">
    <property type="entry name" value="FI18259P1-RELATED"/>
    <property type="match status" value="1"/>
</dbReference>
<name>A0AAV2SI55_MEGNR</name>
<evidence type="ECO:0000256" key="4">
    <source>
        <dbReference type="ARBA" id="ARBA00023136"/>
    </source>
</evidence>
<gene>
    <name evidence="6" type="ORF">MNOR_LOCUS37027</name>
</gene>
<proteinExistence type="predicted"/>
<evidence type="ECO:0000256" key="2">
    <source>
        <dbReference type="ARBA" id="ARBA00022692"/>
    </source>
</evidence>
<feature type="transmembrane region" description="Helical" evidence="5">
    <location>
        <begin position="17"/>
        <end position="38"/>
    </location>
</feature>
<protein>
    <recommendedName>
        <fullName evidence="8">Major facilitator superfamily (MFS) profile domain-containing protein</fullName>
    </recommendedName>
</protein>
<dbReference type="SUPFAM" id="SSF103473">
    <property type="entry name" value="MFS general substrate transporter"/>
    <property type="match status" value="1"/>
</dbReference>
<dbReference type="Gene3D" id="1.20.1250.20">
    <property type="entry name" value="MFS general substrate transporter like domains"/>
    <property type="match status" value="1"/>
</dbReference>
<dbReference type="PANTHER" id="PTHR23507">
    <property type="entry name" value="ZGC:174356"/>
    <property type="match status" value="1"/>
</dbReference>
<sequence>MAKLLVPVQKLVVRQTLWISVVVGLTSIVSAQLIGGAFDKYSRKLLLLIPYMGCLVGNLICVVIAGFPSASTELLYLANAITGATGGWVAFK</sequence>
<comment type="subcellular location">
    <subcellularLocation>
        <location evidence="1">Membrane</location>
        <topology evidence="1">Multi-pass membrane protein</topology>
    </subcellularLocation>
</comment>
<comment type="caution">
    <text evidence="6">The sequence shown here is derived from an EMBL/GenBank/DDBJ whole genome shotgun (WGS) entry which is preliminary data.</text>
</comment>
<accession>A0AAV2SI55</accession>
<feature type="transmembrane region" description="Helical" evidence="5">
    <location>
        <begin position="74"/>
        <end position="91"/>
    </location>
</feature>
<evidence type="ECO:0000313" key="7">
    <source>
        <dbReference type="Proteomes" id="UP001497623"/>
    </source>
</evidence>
<reference evidence="6 7" key="1">
    <citation type="submission" date="2024-05" db="EMBL/GenBank/DDBJ databases">
        <authorList>
            <person name="Wallberg A."/>
        </authorList>
    </citation>
    <scope>NUCLEOTIDE SEQUENCE [LARGE SCALE GENOMIC DNA]</scope>
</reference>
<dbReference type="Proteomes" id="UP001497623">
    <property type="component" value="Unassembled WGS sequence"/>
</dbReference>
<dbReference type="AlphaFoldDB" id="A0AAV2SI55"/>
<dbReference type="GO" id="GO:0022857">
    <property type="term" value="F:transmembrane transporter activity"/>
    <property type="evidence" value="ECO:0007669"/>
    <property type="project" value="TreeGrafter"/>
</dbReference>
<evidence type="ECO:0000256" key="5">
    <source>
        <dbReference type="SAM" id="Phobius"/>
    </source>
</evidence>
<feature type="transmembrane region" description="Helical" evidence="5">
    <location>
        <begin position="45"/>
        <end position="68"/>
    </location>
</feature>
<keyword evidence="3 5" id="KW-1133">Transmembrane helix</keyword>
<dbReference type="InterPro" id="IPR036259">
    <property type="entry name" value="MFS_trans_sf"/>
</dbReference>
<evidence type="ECO:0000256" key="1">
    <source>
        <dbReference type="ARBA" id="ARBA00004141"/>
    </source>
</evidence>